<reference evidence="1" key="1">
    <citation type="submission" date="2021-06" db="EMBL/GenBank/DDBJ databases">
        <authorList>
            <person name="Ellington A.J."/>
            <person name="Bryan N.C."/>
            <person name="Christner B.C."/>
            <person name="Reisch C.R."/>
        </authorList>
    </citation>
    <scope>NUCLEOTIDE SEQUENCE</scope>
    <source>
        <strain evidence="1">L6-1</strain>
    </source>
</reference>
<gene>
    <name evidence="1" type="ORF">KM842_09810</name>
</gene>
<sequence>MTRSDDAAVKRTEKWLERLDRFVDQHGHAAVPQLFEDEFGHRLGRWVKRMRRRYRSGHLEASSIAALEARPGWLWHASKQNRATRADGSIAPSENPLAHMASLLAFATCHGHTAVPYNSQEPDHSGLGDWVRRQRAHYRAGDLSSRRIALLEAVPHWSWEQTPRPSPWYETYEVLLQWVSDHGTADLSRRVVAPSGQRVGEWVQAQRQRQRRGRLAPERFQLLEQLPGWCWDASWKNDTFSERLAELEAHAREHGLDEPLPPQLRRWIDRRVLDYKRGLLSDERFAALEALEWWRWARPSRSNSAFREQQTALEHWLESER</sequence>
<dbReference type="EMBL" id="CP076544">
    <property type="protein sequence ID" value="QWS32585.1"/>
    <property type="molecule type" value="Genomic_DNA"/>
</dbReference>
<evidence type="ECO:0000313" key="2">
    <source>
        <dbReference type="Proteomes" id="UP000681794"/>
    </source>
</evidence>
<evidence type="ECO:0000313" key="1">
    <source>
        <dbReference type="EMBL" id="QWS32585.1"/>
    </source>
</evidence>
<proteinExistence type="predicted"/>
<name>A0ACD1E131_9MICO</name>
<protein>
    <submittedName>
        <fullName evidence="1">Helicase associated domain-containing protein</fullName>
    </submittedName>
</protein>
<accession>A0ACD1E131</accession>
<keyword evidence="2" id="KW-1185">Reference proteome</keyword>
<organism evidence="1 2">
    <name type="scientific">Curtobacterium aetherium</name>
    <dbReference type="NCBI Taxonomy" id="2841594"/>
    <lineage>
        <taxon>Bacteria</taxon>
        <taxon>Bacillati</taxon>
        <taxon>Actinomycetota</taxon>
        <taxon>Actinomycetes</taxon>
        <taxon>Micrococcales</taxon>
        <taxon>Microbacteriaceae</taxon>
        <taxon>Curtobacterium</taxon>
    </lineage>
</organism>
<dbReference type="Proteomes" id="UP000681794">
    <property type="component" value="Chromosome"/>
</dbReference>